<dbReference type="InterPro" id="IPR058163">
    <property type="entry name" value="LysR-type_TF_proteobact-type"/>
</dbReference>
<dbReference type="EMBL" id="LPWA01000068">
    <property type="protein sequence ID" value="KUM27749.1"/>
    <property type="molecule type" value="Genomic_DNA"/>
</dbReference>
<gene>
    <name evidence="3" type="ORF">AU467_15275</name>
</gene>
<reference evidence="3 4" key="1">
    <citation type="submission" date="2015-12" db="EMBL/GenBank/DDBJ databases">
        <title>Draft genome sequence of Mesorhizobium sp. UFLA 01-765, a multitolerant efficient symbiont and plant-growth promoting strain isolated from Zn-mining soil using Leucaena leucocephala as a trap plant.</title>
        <authorList>
            <person name="Rangel W.M."/>
            <person name="Thijs S."/>
            <person name="Longatti S.M."/>
            <person name="Moreira F.M."/>
            <person name="Weyens N."/>
            <person name="Vangronsveld J."/>
            <person name="Van Hamme J.D."/>
            <person name="Bottos E.M."/>
            <person name="Rineau F."/>
        </authorList>
    </citation>
    <scope>NUCLEOTIDE SEQUENCE [LARGE SCALE GENOMIC DNA]</scope>
    <source>
        <strain evidence="3 4">UFLA 01-765</strain>
    </source>
</reference>
<dbReference type="OrthoDB" id="5526340at2"/>
<dbReference type="InterPro" id="IPR036388">
    <property type="entry name" value="WH-like_DNA-bd_sf"/>
</dbReference>
<dbReference type="AlphaFoldDB" id="A0A101KVQ9"/>
<comment type="caution">
    <text evidence="3">The sequence shown here is derived from an EMBL/GenBank/DDBJ whole genome shotgun (WGS) entry which is preliminary data.</text>
</comment>
<dbReference type="InterPro" id="IPR000847">
    <property type="entry name" value="LysR_HTH_N"/>
</dbReference>
<dbReference type="PRINTS" id="PR00039">
    <property type="entry name" value="HTHLYSR"/>
</dbReference>
<protein>
    <recommendedName>
        <fullName evidence="2">HTH lysR-type domain-containing protein</fullName>
    </recommendedName>
</protein>
<evidence type="ECO:0000256" key="1">
    <source>
        <dbReference type="ARBA" id="ARBA00009437"/>
    </source>
</evidence>
<evidence type="ECO:0000313" key="3">
    <source>
        <dbReference type="EMBL" id="KUM27749.1"/>
    </source>
</evidence>
<dbReference type="Pfam" id="PF00126">
    <property type="entry name" value="HTH_1"/>
    <property type="match status" value="1"/>
</dbReference>
<dbReference type="Proteomes" id="UP000053176">
    <property type="component" value="Unassembled WGS sequence"/>
</dbReference>
<dbReference type="PANTHER" id="PTHR30537">
    <property type="entry name" value="HTH-TYPE TRANSCRIPTIONAL REGULATOR"/>
    <property type="match status" value="1"/>
</dbReference>
<sequence>MRKYRTALPPLDLLIFFEAAHRVGSFTGCATELHVSQAAVSKRIRQLEEWVGEPLFVRTASGFRPRRAESSSINR</sequence>
<feature type="domain" description="HTH lysR-type" evidence="2">
    <location>
        <begin position="9"/>
        <end position="66"/>
    </location>
</feature>
<dbReference type="GO" id="GO:0006351">
    <property type="term" value="P:DNA-templated transcription"/>
    <property type="evidence" value="ECO:0007669"/>
    <property type="project" value="TreeGrafter"/>
</dbReference>
<dbReference type="PROSITE" id="PS50931">
    <property type="entry name" value="HTH_LYSR"/>
    <property type="match status" value="1"/>
</dbReference>
<dbReference type="GO" id="GO:0003700">
    <property type="term" value="F:DNA-binding transcription factor activity"/>
    <property type="evidence" value="ECO:0007669"/>
    <property type="project" value="InterPro"/>
</dbReference>
<evidence type="ECO:0000259" key="2">
    <source>
        <dbReference type="PROSITE" id="PS50931"/>
    </source>
</evidence>
<organism evidence="3 4">
    <name type="scientific">Rhizobium loti</name>
    <name type="common">Mesorhizobium loti</name>
    <dbReference type="NCBI Taxonomy" id="381"/>
    <lineage>
        <taxon>Bacteria</taxon>
        <taxon>Pseudomonadati</taxon>
        <taxon>Pseudomonadota</taxon>
        <taxon>Alphaproteobacteria</taxon>
        <taxon>Hyphomicrobiales</taxon>
        <taxon>Phyllobacteriaceae</taxon>
        <taxon>Mesorhizobium</taxon>
    </lineage>
</organism>
<name>A0A101KVQ9_RHILI</name>
<proteinExistence type="inferred from homology"/>
<dbReference type="PANTHER" id="PTHR30537:SF74">
    <property type="entry name" value="HTH-TYPE TRANSCRIPTIONAL REGULATOR TRPI"/>
    <property type="match status" value="1"/>
</dbReference>
<evidence type="ECO:0000313" key="4">
    <source>
        <dbReference type="Proteomes" id="UP000053176"/>
    </source>
</evidence>
<dbReference type="Gene3D" id="1.10.10.10">
    <property type="entry name" value="Winged helix-like DNA-binding domain superfamily/Winged helix DNA-binding domain"/>
    <property type="match status" value="1"/>
</dbReference>
<dbReference type="InterPro" id="IPR036390">
    <property type="entry name" value="WH_DNA-bd_sf"/>
</dbReference>
<dbReference type="SUPFAM" id="SSF46785">
    <property type="entry name" value="Winged helix' DNA-binding domain"/>
    <property type="match status" value="1"/>
</dbReference>
<accession>A0A101KVQ9</accession>
<dbReference type="GO" id="GO:0043565">
    <property type="term" value="F:sequence-specific DNA binding"/>
    <property type="evidence" value="ECO:0007669"/>
    <property type="project" value="TreeGrafter"/>
</dbReference>
<comment type="similarity">
    <text evidence="1">Belongs to the LysR transcriptional regulatory family.</text>
</comment>